<accession>A0AAN8NRF4</accession>
<organism evidence="1 2">
    <name type="scientific">Arthrobotrys conoides</name>
    <dbReference type="NCBI Taxonomy" id="74498"/>
    <lineage>
        <taxon>Eukaryota</taxon>
        <taxon>Fungi</taxon>
        <taxon>Dikarya</taxon>
        <taxon>Ascomycota</taxon>
        <taxon>Pezizomycotina</taxon>
        <taxon>Orbiliomycetes</taxon>
        <taxon>Orbiliales</taxon>
        <taxon>Orbiliaceae</taxon>
        <taxon>Arthrobotrys</taxon>
    </lineage>
</organism>
<dbReference type="InterPro" id="IPR036047">
    <property type="entry name" value="F-box-like_dom_sf"/>
</dbReference>
<dbReference type="AlphaFoldDB" id="A0AAN8NRF4"/>
<keyword evidence="2" id="KW-1185">Reference proteome</keyword>
<sequence>MDGIYNRPPVAQTPNNSNINVPIPVQVSKDSNVNSNSCYLPAELQMIILETADWKLHPTLAQVCRFWRNFIKTSAQVRLNRYFPVEATTYGFDSSPGEEEFPRPRPWVHKSLTYRRQFIVDTTTTTTTTSSTSNIQKSSFRPCKIQLLEWTPGSKSKPSCGIWPDMRWGIFKDDLVTIFPTIPNTSSLRIAEREIVVSFDCCGLCEKCKYKQNQVVPLGPVATVASYLSFVTKQVNYAMSECLKKRAGQKWVEGIVVEFWMGREPILVFSPRGYDTDTLRLWFESRVRECRIDWFA</sequence>
<evidence type="ECO:0008006" key="3">
    <source>
        <dbReference type="Google" id="ProtNLM"/>
    </source>
</evidence>
<dbReference type="Proteomes" id="UP001307849">
    <property type="component" value="Unassembled WGS sequence"/>
</dbReference>
<reference evidence="1 2" key="1">
    <citation type="submission" date="2019-10" db="EMBL/GenBank/DDBJ databases">
        <authorList>
            <person name="Palmer J.M."/>
        </authorList>
    </citation>
    <scope>NUCLEOTIDE SEQUENCE [LARGE SCALE GENOMIC DNA]</scope>
    <source>
        <strain evidence="1 2">TWF506</strain>
    </source>
</reference>
<comment type="caution">
    <text evidence="1">The sequence shown here is derived from an EMBL/GenBank/DDBJ whole genome shotgun (WGS) entry which is preliminary data.</text>
</comment>
<evidence type="ECO:0000313" key="2">
    <source>
        <dbReference type="Proteomes" id="UP001307849"/>
    </source>
</evidence>
<gene>
    <name evidence="1" type="ORF">TWF506_007543</name>
</gene>
<name>A0AAN8NRF4_9PEZI</name>
<evidence type="ECO:0000313" key="1">
    <source>
        <dbReference type="EMBL" id="KAK6515198.1"/>
    </source>
</evidence>
<protein>
    <recommendedName>
        <fullName evidence="3">F-box domain-containing protein</fullName>
    </recommendedName>
</protein>
<proteinExistence type="predicted"/>
<dbReference type="SUPFAM" id="SSF81383">
    <property type="entry name" value="F-box domain"/>
    <property type="match status" value="1"/>
</dbReference>
<dbReference type="EMBL" id="JAVHJM010000004">
    <property type="protein sequence ID" value="KAK6515198.1"/>
    <property type="molecule type" value="Genomic_DNA"/>
</dbReference>